<keyword evidence="1" id="KW-0812">Transmembrane</keyword>
<evidence type="ECO:0000256" key="1">
    <source>
        <dbReference type="SAM" id="Phobius"/>
    </source>
</evidence>
<feature type="transmembrane region" description="Helical" evidence="1">
    <location>
        <begin position="16"/>
        <end position="34"/>
    </location>
</feature>
<keyword evidence="1" id="KW-0472">Membrane</keyword>
<proteinExistence type="predicted"/>
<keyword evidence="3" id="KW-1185">Reference proteome</keyword>
<dbReference type="Proteomes" id="UP000324479">
    <property type="component" value="Unassembled WGS sequence"/>
</dbReference>
<protein>
    <recommendedName>
        <fullName evidence="4">PH (Pleckstrin Homology) domain-containing protein</fullName>
    </recommendedName>
</protein>
<evidence type="ECO:0000313" key="3">
    <source>
        <dbReference type="Proteomes" id="UP000324479"/>
    </source>
</evidence>
<evidence type="ECO:0000313" key="2">
    <source>
        <dbReference type="EMBL" id="KAA5546321.1"/>
    </source>
</evidence>
<accession>A0A5M6DFM2</accession>
<evidence type="ECO:0008006" key="4">
    <source>
        <dbReference type="Google" id="ProtNLM"/>
    </source>
</evidence>
<dbReference type="EMBL" id="VWOX01000002">
    <property type="protein sequence ID" value="KAA5546321.1"/>
    <property type="molecule type" value="Genomic_DNA"/>
</dbReference>
<organism evidence="2 3">
    <name type="scientific">Roseiconus nitratireducens</name>
    <dbReference type="NCBI Taxonomy" id="2605748"/>
    <lineage>
        <taxon>Bacteria</taxon>
        <taxon>Pseudomonadati</taxon>
        <taxon>Planctomycetota</taxon>
        <taxon>Planctomycetia</taxon>
        <taxon>Pirellulales</taxon>
        <taxon>Pirellulaceae</taxon>
        <taxon>Roseiconus</taxon>
    </lineage>
</organism>
<reference evidence="2 3" key="1">
    <citation type="submission" date="2019-08" db="EMBL/GenBank/DDBJ databases">
        <authorList>
            <person name="Dhanesh K."/>
            <person name="Kumar G."/>
            <person name="Sasikala C."/>
            <person name="Venkata Ramana C."/>
        </authorList>
    </citation>
    <scope>NUCLEOTIDE SEQUENCE [LARGE SCALE GENOMIC DNA]</scope>
    <source>
        <strain evidence="2 3">JC645</strain>
    </source>
</reference>
<sequence>MTVLVWVGAPAPDSRVVVTVLIILLCCIFLFYALQVEVTTESVTVSFGPGVIRRRFRVDEIVDARVVRNRWYYGWGIRLIPHGWMFNVSGLDAVELDLPNQRKFRIGTDEPQELCAAIQKVLRRTDGSDR</sequence>
<keyword evidence="1" id="KW-1133">Transmembrane helix</keyword>
<comment type="caution">
    <text evidence="2">The sequence shown here is derived from an EMBL/GenBank/DDBJ whole genome shotgun (WGS) entry which is preliminary data.</text>
</comment>
<name>A0A5M6DFM2_9BACT</name>
<gene>
    <name evidence="2" type="ORF">FYK55_03590</name>
</gene>
<dbReference type="AlphaFoldDB" id="A0A5M6DFM2"/>